<gene>
    <name evidence="2" type="ORF">J5Y03_01465</name>
</gene>
<evidence type="ECO:0000313" key="3">
    <source>
        <dbReference type="Proteomes" id="UP000682134"/>
    </source>
</evidence>
<keyword evidence="1" id="KW-0732">Signal</keyword>
<name>A0A940NE66_9BACI</name>
<feature type="signal peptide" evidence="1">
    <location>
        <begin position="1"/>
        <end position="24"/>
    </location>
</feature>
<accession>A0A940NE66</accession>
<dbReference type="Proteomes" id="UP000682134">
    <property type="component" value="Unassembled WGS sequence"/>
</dbReference>
<keyword evidence="3" id="KW-1185">Reference proteome</keyword>
<reference evidence="2" key="1">
    <citation type="submission" date="2021-04" db="EMBL/GenBank/DDBJ databases">
        <title>Genome seq and assembly of Bacillus sp.</title>
        <authorList>
            <person name="Chhetri G."/>
        </authorList>
    </citation>
    <scope>NUCLEOTIDE SEQUENCE</scope>
    <source>
        <strain evidence="2">RG28</strain>
    </source>
</reference>
<dbReference type="EMBL" id="JAGIYQ010000001">
    <property type="protein sequence ID" value="MBP0723849.1"/>
    <property type="molecule type" value="Genomic_DNA"/>
</dbReference>
<dbReference type="Pfam" id="PF13027">
    <property type="entry name" value="DUF3888"/>
    <property type="match status" value="1"/>
</dbReference>
<protein>
    <submittedName>
        <fullName evidence="2">DUF3888 domain-containing protein</fullName>
    </submittedName>
</protein>
<feature type="chain" id="PRO_5037945592" evidence="1">
    <location>
        <begin position="25"/>
        <end position="255"/>
    </location>
</feature>
<evidence type="ECO:0000256" key="1">
    <source>
        <dbReference type="SAM" id="SignalP"/>
    </source>
</evidence>
<dbReference type="InterPro" id="IPR024984">
    <property type="entry name" value="DUF3888"/>
</dbReference>
<dbReference type="RefSeq" id="WP_209401669.1">
    <property type="nucleotide sequence ID" value="NZ_JAGIYQ010000001.1"/>
</dbReference>
<organism evidence="2 3">
    <name type="scientific">Gottfriedia endophytica</name>
    <dbReference type="NCBI Taxonomy" id="2820819"/>
    <lineage>
        <taxon>Bacteria</taxon>
        <taxon>Bacillati</taxon>
        <taxon>Bacillota</taxon>
        <taxon>Bacilli</taxon>
        <taxon>Bacillales</taxon>
        <taxon>Bacillaceae</taxon>
        <taxon>Gottfriedia</taxon>
    </lineage>
</organism>
<comment type="caution">
    <text evidence="2">The sequence shown here is derived from an EMBL/GenBank/DDBJ whole genome shotgun (WGS) entry which is preliminary data.</text>
</comment>
<sequence length="255" mass="29904">MRKYFFIFILSVFFISLSPDNPQAKENKLSEEQLIRSALVITLLPHIKEKISEYLKDFKTYGTYGMSFGAMDTEILSIKNQNPNEPFTYETEIEISTFEHAHNPPYFKITITLDFQYSEYKITNFKIEGDDTFKEIEAFYNETLSDIQQSFNLQLTDYTHYNPNELKDLEYIQLNQIVTNIEKTILAPDARKTHPFKNVVAPITFLKGSKGYILFKKGDGTNVVYIIEKENGIWAVIDKKQKKGKKMETKLLWYY</sequence>
<proteinExistence type="predicted"/>
<evidence type="ECO:0000313" key="2">
    <source>
        <dbReference type="EMBL" id="MBP0723849.1"/>
    </source>
</evidence>
<dbReference type="AlphaFoldDB" id="A0A940NE66"/>